<gene>
    <name evidence="2" type="ORF">P7K49_034076</name>
</gene>
<comment type="caution">
    <text evidence="2">The sequence shown here is derived from an EMBL/GenBank/DDBJ whole genome shotgun (WGS) entry which is preliminary data.</text>
</comment>
<reference evidence="2 3" key="1">
    <citation type="submission" date="2023-05" db="EMBL/GenBank/DDBJ databases">
        <title>B98-5 Cell Line De Novo Hybrid Assembly: An Optical Mapping Approach.</title>
        <authorList>
            <person name="Kananen K."/>
            <person name="Auerbach J.A."/>
            <person name="Kautto E."/>
            <person name="Blachly J.S."/>
        </authorList>
    </citation>
    <scope>NUCLEOTIDE SEQUENCE [LARGE SCALE GENOMIC DNA]</scope>
    <source>
        <strain evidence="2">B95-8</strain>
        <tissue evidence="2">Cell line</tissue>
    </source>
</reference>
<dbReference type="EMBL" id="JASSZA010000019">
    <property type="protein sequence ID" value="KAK2088169.1"/>
    <property type="molecule type" value="Genomic_DNA"/>
</dbReference>
<keyword evidence="3" id="KW-1185">Reference proteome</keyword>
<organism evidence="2 3">
    <name type="scientific">Saguinus oedipus</name>
    <name type="common">Cotton-top tamarin</name>
    <name type="synonym">Oedipomidas oedipus</name>
    <dbReference type="NCBI Taxonomy" id="9490"/>
    <lineage>
        <taxon>Eukaryota</taxon>
        <taxon>Metazoa</taxon>
        <taxon>Chordata</taxon>
        <taxon>Craniata</taxon>
        <taxon>Vertebrata</taxon>
        <taxon>Euteleostomi</taxon>
        <taxon>Mammalia</taxon>
        <taxon>Eutheria</taxon>
        <taxon>Euarchontoglires</taxon>
        <taxon>Primates</taxon>
        <taxon>Haplorrhini</taxon>
        <taxon>Platyrrhini</taxon>
        <taxon>Cebidae</taxon>
        <taxon>Callitrichinae</taxon>
        <taxon>Saguinus</taxon>
    </lineage>
</organism>
<proteinExistence type="predicted"/>
<feature type="region of interest" description="Disordered" evidence="1">
    <location>
        <begin position="61"/>
        <end position="84"/>
    </location>
</feature>
<evidence type="ECO:0000313" key="2">
    <source>
        <dbReference type="EMBL" id="KAK2088169.1"/>
    </source>
</evidence>
<evidence type="ECO:0000256" key="1">
    <source>
        <dbReference type="SAM" id="MobiDB-lite"/>
    </source>
</evidence>
<accession>A0ABQ9TTQ4</accession>
<name>A0ABQ9TTQ4_SAGOE</name>
<protein>
    <submittedName>
        <fullName evidence="2">Uncharacterized protein</fullName>
    </submittedName>
</protein>
<feature type="region of interest" description="Disordered" evidence="1">
    <location>
        <begin position="1"/>
        <end position="20"/>
    </location>
</feature>
<evidence type="ECO:0000313" key="3">
    <source>
        <dbReference type="Proteomes" id="UP001266305"/>
    </source>
</evidence>
<dbReference type="Proteomes" id="UP001266305">
    <property type="component" value="Unassembled WGS sequence"/>
</dbReference>
<sequence>MEQGIREEPQCFLQRESPTRELSYRRPVGQTHEMARPEERWSAGLKEVDVSGSSVPLWTEQAHPYPSLGSQAPGTNIMDYTPDQEGQLTTHSKALFTMVLILGCSDSEAMESWTG</sequence>